<reference evidence="1 2" key="1">
    <citation type="submission" date="2022-05" db="EMBL/GenBank/DDBJ databases">
        <authorList>
            <consortium name="Genoscope - CEA"/>
            <person name="William W."/>
        </authorList>
    </citation>
    <scope>NUCLEOTIDE SEQUENCE [LARGE SCALE GENOMIC DNA]</scope>
</reference>
<dbReference type="EMBL" id="CALNXK010000361">
    <property type="protein sequence ID" value="CAH3183699.1"/>
    <property type="molecule type" value="Genomic_DNA"/>
</dbReference>
<accession>A0ABN8RY17</accession>
<sequence>MIGQFRKAHRMFSSRRMKTIRVFKNGSQLFVRSSILKSFSSEVTRTATVLFIDNVPKKGFCECAVGKCGLCCHVIVILLQLEHFTTHKKLFLSLTCTEKLQKWHRPNLKKGKEVKANLKAADHIRLKYFRNAKSARHVNQRTKKKVVARDVSDENSDWLKRDMSSTSSQVVDGLSKCRINLSNHFLKTLEKFKIRHSGLYHHLSYKNAYLNRVIQNEHDYTKLNPPANLEQNSKTPSGCEDKWHSSLIANSNNFNQDSCTVGQPTSECQEQIFCADKTQ</sequence>
<gene>
    <name evidence="1" type="ORF">PLOB_00029060</name>
</gene>
<name>A0ABN8RY17_9CNID</name>
<comment type="caution">
    <text evidence="1">The sequence shown here is derived from an EMBL/GenBank/DDBJ whole genome shotgun (WGS) entry which is preliminary data.</text>
</comment>
<keyword evidence="2" id="KW-1185">Reference proteome</keyword>
<proteinExistence type="predicted"/>
<protein>
    <recommendedName>
        <fullName evidence="3">SWIM-type domain-containing protein</fullName>
    </recommendedName>
</protein>
<evidence type="ECO:0000313" key="1">
    <source>
        <dbReference type="EMBL" id="CAH3183699.1"/>
    </source>
</evidence>
<evidence type="ECO:0000313" key="2">
    <source>
        <dbReference type="Proteomes" id="UP001159405"/>
    </source>
</evidence>
<dbReference type="Proteomes" id="UP001159405">
    <property type="component" value="Unassembled WGS sequence"/>
</dbReference>
<evidence type="ECO:0008006" key="3">
    <source>
        <dbReference type="Google" id="ProtNLM"/>
    </source>
</evidence>
<organism evidence="1 2">
    <name type="scientific">Porites lobata</name>
    <dbReference type="NCBI Taxonomy" id="104759"/>
    <lineage>
        <taxon>Eukaryota</taxon>
        <taxon>Metazoa</taxon>
        <taxon>Cnidaria</taxon>
        <taxon>Anthozoa</taxon>
        <taxon>Hexacorallia</taxon>
        <taxon>Scleractinia</taxon>
        <taxon>Fungiina</taxon>
        <taxon>Poritidae</taxon>
        <taxon>Porites</taxon>
    </lineage>
</organism>